<dbReference type="Pfam" id="PF00324">
    <property type="entry name" value="AA_permease"/>
    <property type="match status" value="1"/>
</dbReference>
<comment type="subcellular location">
    <subcellularLocation>
        <location evidence="1">Membrane</location>
        <topology evidence="1">Multi-pass membrane protein</topology>
    </subcellularLocation>
</comment>
<accession>A0ABU9GPH9</accession>
<keyword evidence="4 5" id="KW-0472">Membrane</keyword>
<feature type="transmembrane region" description="Helical" evidence="5">
    <location>
        <begin position="194"/>
        <end position="216"/>
    </location>
</feature>
<dbReference type="NCBIfam" id="TIGR00908">
    <property type="entry name" value="2A0305"/>
    <property type="match status" value="1"/>
</dbReference>
<dbReference type="InterPro" id="IPR004757">
    <property type="entry name" value="EtNH_permease"/>
</dbReference>
<dbReference type="PIRSF" id="PIRSF006060">
    <property type="entry name" value="AA_transporter"/>
    <property type="match status" value="1"/>
</dbReference>
<feature type="transmembrane region" description="Helical" evidence="5">
    <location>
        <begin position="331"/>
        <end position="348"/>
    </location>
</feature>
<evidence type="ECO:0000259" key="6">
    <source>
        <dbReference type="Pfam" id="PF00324"/>
    </source>
</evidence>
<evidence type="ECO:0000256" key="5">
    <source>
        <dbReference type="SAM" id="Phobius"/>
    </source>
</evidence>
<dbReference type="InterPro" id="IPR050367">
    <property type="entry name" value="APC_superfamily"/>
</dbReference>
<keyword evidence="8" id="KW-1185">Reference proteome</keyword>
<reference evidence="7 8" key="1">
    <citation type="submission" date="2024-02" db="EMBL/GenBank/DDBJ databases">
        <title>Bacteria isolated from the canopy kelp, Nereocystis luetkeana.</title>
        <authorList>
            <person name="Pfister C.A."/>
            <person name="Younker I.T."/>
            <person name="Light S.H."/>
        </authorList>
    </citation>
    <scope>NUCLEOTIDE SEQUENCE [LARGE SCALE GENOMIC DNA]</scope>
    <source>
        <strain evidence="7 8">TI.1.05</strain>
    </source>
</reference>
<feature type="domain" description="Amino acid permease/ SLC12A" evidence="6">
    <location>
        <begin position="34"/>
        <end position="440"/>
    </location>
</feature>
<keyword evidence="2 5" id="KW-0812">Transmembrane</keyword>
<feature type="transmembrane region" description="Helical" evidence="5">
    <location>
        <begin position="93"/>
        <end position="118"/>
    </location>
</feature>
<evidence type="ECO:0000313" key="8">
    <source>
        <dbReference type="Proteomes" id="UP001369082"/>
    </source>
</evidence>
<feature type="transmembrane region" description="Helical" evidence="5">
    <location>
        <begin position="418"/>
        <end position="436"/>
    </location>
</feature>
<evidence type="ECO:0000256" key="4">
    <source>
        <dbReference type="ARBA" id="ARBA00023136"/>
    </source>
</evidence>
<keyword evidence="3 5" id="KW-1133">Transmembrane helix</keyword>
<feature type="transmembrane region" description="Helical" evidence="5">
    <location>
        <begin position="130"/>
        <end position="147"/>
    </location>
</feature>
<dbReference type="PANTHER" id="PTHR42770">
    <property type="entry name" value="AMINO ACID TRANSPORTER-RELATED"/>
    <property type="match status" value="1"/>
</dbReference>
<proteinExistence type="predicted"/>
<feature type="transmembrane region" description="Helical" evidence="5">
    <location>
        <begin position="354"/>
        <end position="379"/>
    </location>
</feature>
<name>A0ABU9GPH9_9GAMM</name>
<evidence type="ECO:0000256" key="2">
    <source>
        <dbReference type="ARBA" id="ARBA00022692"/>
    </source>
</evidence>
<sequence>MSANQEYLAQRQLKKGAAGWILLAGLGVSYVISGDFAGWNFGIAQAGWGGFVIAAVLMGLMYLTLVLSLAEMSAAIPAAGGGYSFARQAMGPAGGYLTGLAVLIEYTLAPAAIVIFIGSSVNELLGFDGPIVYALFYLAFIGIHIFGAGEALKVMMVISALAVLAIIATGVVLLPEFNMDNLFDIAPLAGGTDFLPMGYYGVWAALPFAMWLFLAVEGVPLAAEEAKDPAKDVPKGIIAAMIFLLFTATLVVVLVAGAAGAQVTAGSAVPLVDALKITGNPNLATMVNVLGLAGLIASFFSIIYGYSRLVFALSRAGYLPQQLSLTSKRKVPVRSLIFPGILGFLLSLTGEGDLMLSMAVVGATVSYAMMSGSHILLRIKQPNLARPYKTPGGVVTSGISFILSLVALTGVYAYDVRAFYFTLVLFVIGMLYYALIGRNNLVAKSAQEEFELLVQAESELTAS</sequence>
<comment type="caution">
    <text evidence="7">The sequence shown here is derived from an EMBL/GenBank/DDBJ whole genome shotgun (WGS) entry which is preliminary data.</text>
</comment>
<organism evidence="7 8">
    <name type="scientific">Psychromonas aquatilis</name>
    <dbReference type="NCBI Taxonomy" id="2005072"/>
    <lineage>
        <taxon>Bacteria</taxon>
        <taxon>Pseudomonadati</taxon>
        <taxon>Pseudomonadota</taxon>
        <taxon>Gammaproteobacteria</taxon>
        <taxon>Alteromonadales</taxon>
        <taxon>Psychromonadaceae</taxon>
        <taxon>Psychromonas</taxon>
    </lineage>
</organism>
<dbReference type="Proteomes" id="UP001369082">
    <property type="component" value="Unassembled WGS sequence"/>
</dbReference>
<dbReference type="RefSeq" id="WP_341597208.1">
    <property type="nucleotide sequence ID" value="NZ_JBAKAZ010000016.1"/>
</dbReference>
<feature type="transmembrane region" description="Helical" evidence="5">
    <location>
        <begin position="48"/>
        <end position="72"/>
    </location>
</feature>
<evidence type="ECO:0000313" key="7">
    <source>
        <dbReference type="EMBL" id="MEL0629196.1"/>
    </source>
</evidence>
<feature type="transmembrane region" description="Helical" evidence="5">
    <location>
        <begin position="391"/>
        <end position="412"/>
    </location>
</feature>
<feature type="transmembrane region" description="Helical" evidence="5">
    <location>
        <begin position="154"/>
        <end position="174"/>
    </location>
</feature>
<feature type="transmembrane region" description="Helical" evidence="5">
    <location>
        <begin position="20"/>
        <end position="42"/>
    </location>
</feature>
<protein>
    <submittedName>
        <fullName evidence="7">Ethanolamine permease</fullName>
    </submittedName>
</protein>
<gene>
    <name evidence="7" type="primary">eat</name>
    <name evidence="7" type="ORF">V6256_06205</name>
</gene>
<evidence type="ECO:0000256" key="1">
    <source>
        <dbReference type="ARBA" id="ARBA00004141"/>
    </source>
</evidence>
<feature type="transmembrane region" description="Helical" evidence="5">
    <location>
        <begin position="237"/>
        <end position="263"/>
    </location>
</feature>
<dbReference type="Gene3D" id="1.20.1740.10">
    <property type="entry name" value="Amino acid/polyamine transporter I"/>
    <property type="match status" value="1"/>
</dbReference>
<dbReference type="PANTHER" id="PTHR42770:SF7">
    <property type="entry name" value="MEMBRANE PROTEIN"/>
    <property type="match status" value="1"/>
</dbReference>
<dbReference type="EMBL" id="JBAKAZ010000016">
    <property type="protein sequence ID" value="MEL0629196.1"/>
    <property type="molecule type" value="Genomic_DNA"/>
</dbReference>
<dbReference type="InterPro" id="IPR004841">
    <property type="entry name" value="AA-permease/SLC12A_dom"/>
</dbReference>
<evidence type="ECO:0000256" key="3">
    <source>
        <dbReference type="ARBA" id="ARBA00022989"/>
    </source>
</evidence>
<feature type="transmembrane region" description="Helical" evidence="5">
    <location>
        <begin position="283"/>
        <end position="306"/>
    </location>
</feature>